<proteinExistence type="predicted"/>
<feature type="region of interest" description="Disordered" evidence="1">
    <location>
        <begin position="179"/>
        <end position="250"/>
    </location>
</feature>
<protein>
    <submittedName>
        <fullName evidence="3">Uncharacterized protein</fullName>
    </submittedName>
</protein>
<organism evidence="3 4">
    <name type="scientific">Citroniella saccharovorans</name>
    <dbReference type="NCBI Taxonomy" id="2053367"/>
    <lineage>
        <taxon>Bacteria</taxon>
        <taxon>Bacillati</taxon>
        <taxon>Bacillota</taxon>
        <taxon>Tissierellia</taxon>
        <taxon>Tissierellales</taxon>
        <taxon>Peptoniphilaceae</taxon>
        <taxon>Citroniella</taxon>
    </lineage>
</organism>
<evidence type="ECO:0000256" key="2">
    <source>
        <dbReference type="SAM" id="SignalP"/>
    </source>
</evidence>
<dbReference type="AlphaFoldDB" id="A0AAW9MTD1"/>
<dbReference type="Proteomes" id="UP001357733">
    <property type="component" value="Unassembled WGS sequence"/>
</dbReference>
<name>A0AAW9MTD1_9FIRM</name>
<feature type="region of interest" description="Disordered" evidence="1">
    <location>
        <begin position="444"/>
        <end position="478"/>
    </location>
</feature>
<feature type="compositionally biased region" description="Basic and acidic residues" evidence="1">
    <location>
        <begin position="182"/>
        <end position="215"/>
    </location>
</feature>
<keyword evidence="2" id="KW-0732">Signal</keyword>
<dbReference type="PANTHER" id="PTHR35902">
    <property type="entry name" value="S-LAYER DOMAIN-LIKE PROTEIN-RELATED"/>
    <property type="match status" value="1"/>
</dbReference>
<comment type="caution">
    <text evidence="3">The sequence shown here is derived from an EMBL/GenBank/DDBJ whole genome shotgun (WGS) entry which is preliminary data.</text>
</comment>
<gene>
    <name evidence="3" type="ORF">VLK81_02120</name>
</gene>
<reference evidence="3 4" key="1">
    <citation type="submission" date="2024-01" db="EMBL/GenBank/DDBJ databases">
        <title>Complete genome sequence of Citroniella saccharovorans strain M6.X9, isolated from human fecal sample.</title>
        <authorList>
            <person name="Cheng G."/>
            <person name="Westerholm M."/>
            <person name="Schnurer A."/>
        </authorList>
    </citation>
    <scope>NUCLEOTIDE SEQUENCE [LARGE SCALE GENOMIC DNA]</scope>
    <source>
        <strain evidence="3 4">DSM 29873</strain>
    </source>
</reference>
<dbReference type="EMBL" id="JAYKOT010000001">
    <property type="protein sequence ID" value="MEB3428829.1"/>
    <property type="molecule type" value="Genomic_DNA"/>
</dbReference>
<dbReference type="InterPro" id="IPR013783">
    <property type="entry name" value="Ig-like_fold"/>
</dbReference>
<dbReference type="Gene3D" id="2.60.40.10">
    <property type="entry name" value="Immunoglobulins"/>
    <property type="match status" value="1"/>
</dbReference>
<dbReference type="RefSeq" id="WP_324618861.1">
    <property type="nucleotide sequence ID" value="NZ_JAYKOT010000001.1"/>
</dbReference>
<accession>A0AAW9MTD1</accession>
<sequence>MKKLTSIFLALIILITSISFSDASCKKPLENTILEIKYALNPENPKNTDDFSLDFKVKNISKFDIKADFSLREIGKDKSNKYFTLKDISGNDEVRKLDLKKCDSTEFSYTLTPNLSLGTFEYPITLSIKVGENEFVDRLLISVTRDNVVIKPLDSDSKYKDDDVLKDVVKLKDGVDPAAQLTKDDVEKVDHSTDSKPSDNEKPNENPKPSEEPKPSENPGGNNGGGDPIPYDPPVISDGGSVAEGKSQSKNKPKLIISKYAFSPKTPMAGEEFTMNLSFYNTNADKAVRNIKIFLTSSDTPQSATPGESSSLGSSVFTPVDSSNTFYIPYIAPGGIVNKEIKLSSARTIAAKNYEVKANFEYEDKDGNEFTAEELIGIPIIQESKLDTGEVNIPGPGMVGDPVEINLDFYNTGKQTLYNLMVKAEGDFRVEPTQYYVGNFQSGSSDSFSFSATPEEAGPKKGKIVFTYEDSTGEEKKG</sequence>
<evidence type="ECO:0000256" key="1">
    <source>
        <dbReference type="SAM" id="MobiDB-lite"/>
    </source>
</evidence>
<feature type="signal peptide" evidence="2">
    <location>
        <begin position="1"/>
        <end position="21"/>
    </location>
</feature>
<keyword evidence="4" id="KW-1185">Reference proteome</keyword>
<evidence type="ECO:0000313" key="3">
    <source>
        <dbReference type="EMBL" id="MEB3428829.1"/>
    </source>
</evidence>
<evidence type="ECO:0000313" key="4">
    <source>
        <dbReference type="Proteomes" id="UP001357733"/>
    </source>
</evidence>
<dbReference type="PANTHER" id="PTHR35902:SF6">
    <property type="entry name" value="CONSERVED WITHIN P. AEROPHILUM"/>
    <property type="match status" value="1"/>
</dbReference>
<feature type="chain" id="PRO_5043891900" evidence="2">
    <location>
        <begin position="22"/>
        <end position="478"/>
    </location>
</feature>